<reference evidence="1 2" key="1">
    <citation type="journal article" date="2015" name="Int. J. Syst. Evol. Microbiol.">
        <title>Youhaiella tibetensis gen. nov., sp. nov., isolated from subsurface sediment.</title>
        <authorList>
            <person name="Wang Y.X."/>
            <person name="Huang F.Q."/>
            <person name="Nogi Y."/>
            <person name="Pang S.J."/>
            <person name="Wang P.K."/>
            <person name="Lv J."/>
        </authorList>
    </citation>
    <scope>NUCLEOTIDE SEQUENCE [LARGE SCALE GENOMIC DNA]</scope>
    <source>
        <strain evidence="2">fig4</strain>
    </source>
</reference>
<dbReference type="OrthoDB" id="7996345at2"/>
<evidence type="ECO:0000313" key="1">
    <source>
        <dbReference type="EMBL" id="QEE20412.1"/>
    </source>
</evidence>
<dbReference type="KEGG" id="yti:FNA67_09595"/>
<dbReference type="RefSeq" id="WP_147655885.1">
    <property type="nucleotide sequence ID" value="NZ_BMFM01000001.1"/>
</dbReference>
<protein>
    <submittedName>
        <fullName evidence="1">Head decoration protein</fullName>
    </submittedName>
</protein>
<name>A0A5B9DN42_9HYPH</name>
<organism evidence="1 2">
    <name type="scientific">Paradevosia tibetensis</name>
    <dbReference type="NCBI Taxonomy" id="1447062"/>
    <lineage>
        <taxon>Bacteria</taxon>
        <taxon>Pseudomonadati</taxon>
        <taxon>Pseudomonadota</taxon>
        <taxon>Alphaproteobacteria</taxon>
        <taxon>Hyphomicrobiales</taxon>
        <taxon>Devosiaceae</taxon>
        <taxon>Paradevosia</taxon>
    </lineage>
</organism>
<accession>A0A5B9DN42</accession>
<proteinExistence type="predicted"/>
<dbReference type="EMBL" id="CP041690">
    <property type="protein sequence ID" value="QEE20412.1"/>
    <property type="molecule type" value="Genomic_DNA"/>
</dbReference>
<dbReference type="AlphaFoldDB" id="A0A5B9DN42"/>
<dbReference type="Pfam" id="PF02924">
    <property type="entry name" value="HDPD"/>
    <property type="match status" value="1"/>
</dbReference>
<evidence type="ECO:0000313" key="2">
    <source>
        <dbReference type="Proteomes" id="UP000321062"/>
    </source>
</evidence>
<dbReference type="Proteomes" id="UP000321062">
    <property type="component" value="Chromosome"/>
</dbReference>
<gene>
    <name evidence="1" type="ORF">FNA67_09595</name>
</gene>
<keyword evidence="2" id="KW-1185">Reference proteome</keyword>
<sequence>MTQLNETRGTANFLVSEANGMYRSRDVGTVAAGSSPGLLAGTILGKLTSGGNFVAYDPAAETGAEDIAGILFEAAVGTVKKTIVVRDCEVNGAHLIYQSGANDAAKATANAALQALGIIVR</sequence>
<dbReference type="InterPro" id="IPR004195">
    <property type="entry name" value="Head_decoration_D"/>
</dbReference>